<dbReference type="Gene3D" id="3.50.50.60">
    <property type="entry name" value="FAD/NAD(P)-binding domain"/>
    <property type="match status" value="1"/>
</dbReference>
<sequence>MTFDIAIIGAGIAGASLAWSLGRQSGGRLRVALIEMESAPGYHTTGRSAAFWVESYGGPGVVPLSRASRAFFMEPPPGFAAAPLLSPRPGLTVAPPDDAGDLDTLAAAFDAGGTVYRRLDAEALTAWPILKPEWRTRGLFEPDSYDIDVAALHQGYLRGVDGWKPAVITDAAVSAIARDGDGWTLATRAGPITATIVVNAAGAWADGVAALAGARPLGLQPLRRTMAVLAIDPPPPADLPVVFDARGRFYCKPDGGRLWLSPHDETPDVPHDVRPDEMDLAVVIDQFEQASTARVVRLDSSWAGLRTFAPDRLPVFGWDGAVAGLFWCAGQGGFGIQTAPAAGQLCAALLLGEAPAVDPAPYRATRFERID</sequence>
<feature type="domain" description="FAD dependent oxidoreductase" evidence="2">
    <location>
        <begin position="4"/>
        <end position="349"/>
    </location>
</feature>
<dbReference type="OrthoDB" id="7421214at2"/>
<dbReference type="Proteomes" id="UP000481327">
    <property type="component" value="Unassembled WGS sequence"/>
</dbReference>
<gene>
    <name evidence="3" type="ORF">F3168_14765</name>
</gene>
<evidence type="ECO:0000313" key="4">
    <source>
        <dbReference type="Proteomes" id="UP000481327"/>
    </source>
</evidence>
<dbReference type="GO" id="GO:0016491">
    <property type="term" value="F:oxidoreductase activity"/>
    <property type="evidence" value="ECO:0007669"/>
    <property type="project" value="UniProtKB-KW"/>
</dbReference>
<dbReference type="AlphaFoldDB" id="A0A7C9GZD8"/>
<proteinExistence type="predicted"/>
<dbReference type="InterPro" id="IPR006076">
    <property type="entry name" value="FAD-dep_OxRdtase"/>
</dbReference>
<dbReference type="PANTHER" id="PTHR13847:SF287">
    <property type="entry name" value="FAD-DEPENDENT OXIDOREDUCTASE DOMAIN-CONTAINING PROTEIN 1"/>
    <property type="match status" value="1"/>
</dbReference>
<dbReference type="RefSeq" id="WP_152578981.1">
    <property type="nucleotide sequence ID" value="NZ_JAATJI010000001.1"/>
</dbReference>
<dbReference type="InterPro" id="IPR036188">
    <property type="entry name" value="FAD/NAD-bd_sf"/>
</dbReference>
<keyword evidence="4" id="KW-1185">Reference proteome</keyword>
<evidence type="ECO:0000256" key="1">
    <source>
        <dbReference type="ARBA" id="ARBA00023002"/>
    </source>
</evidence>
<comment type="caution">
    <text evidence="3">The sequence shown here is derived from an EMBL/GenBank/DDBJ whole genome shotgun (WGS) entry which is preliminary data.</text>
</comment>
<dbReference type="PANTHER" id="PTHR13847">
    <property type="entry name" value="SARCOSINE DEHYDROGENASE-RELATED"/>
    <property type="match status" value="1"/>
</dbReference>
<evidence type="ECO:0000313" key="3">
    <source>
        <dbReference type="EMBL" id="MQT18514.1"/>
    </source>
</evidence>
<dbReference type="SUPFAM" id="SSF51905">
    <property type="entry name" value="FAD/NAD(P)-binding domain"/>
    <property type="match status" value="1"/>
</dbReference>
<dbReference type="Gene3D" id="3.30.9.10">
    <property type="entry name" value="D-Amino Acid Oxidase, subunit A, domain 2"/>
    <property type="match status" value="1"/>
</dbReference>
<dbReference type="GO" id="GO:0005737">
    <property type="term" value="C:cytoplasm"/>
    <property type="evidence" value="ECO:0007669"/>
    <property type="project" value="TreeGrafter"/>
</dbReference>
<reference evidence="3 4" key="1">
    <citation type="submission" date="2019-09" db="EMBL/GenBank/DDBJ databases">
        <title>Polymorphobacter sp. isolated from a lake in China.</title>
        <authorList>
            <person name="Liu Z."/>
        </authorList>
    </citation>
    <scope>NUCLEOTIDE SEQUENCE [LARGE SCALE GENOMIC DNA]</scope>
    <source>
        <strain evidence="3 4">D40P</strain>
    </source>
</reference>
<name>A0A7C9GZD8_9SPHN</name>
<dbReference type="EMBL" id="WIOL01000007">
    <property type="protein sequence ID" value="MQT18514.1"/>
    <property type="molecule type" value="Genomic_DNA"/>
</dbReference>
<dbReference type="Pfam" id="PF01266">
    <property type="entry name" value="DAO"/>
    <property type="match status" value="1"/>
</dbReference>
<keyword evidence="1" id="KW-0560">Oxidoreductase</keyword>
<evidence type="ECO:0000259" key="2">
    <source>
        <dbReference type="Pfam" id="PF01266"/>
    </source>
</evidence>
<organism evidence="3 4">
    <name type="scientific">Sandarakinorhabdus fusca</name>
    <dbReference type="NCBI Taxonomy" id="1439888"/>
    <lineage>
        <taxon>Bacteria</taxon>
        <taxon>Pseudomonadati</taxon>
        <taxon>Pseudomonadota</taxon>
        <taxon>Alphaproteobacteria</taxon>
        <taxon>Sphingomonadales</taxon>
        <taxon>Sphingosinicellaceae</taxon>
        <taxon>Sandarakinorhabdus</taxon>
    </lineage>
</organism>
<accession>A0A7C9GZD8</accession>
<protein>
    <submittedName>
        <fullName evidence="3">FAD-dependent oxidoreductase</fullName>
    </submittedName>
</protein>